<sequence length="116" mass="12548">MVPYPSSESRFSELEELGAGYTFFCSGHPKAERREAGVAFAIRKYIVGCLPCLPLGINDRLMSLCLPLRGEKFATIISAYAPPMTSSGAAKDKFYEDLHALLATVSKADNLTALGD</sequence>
<proteinExistence type="predicted"/>
<reference evidence="3" key="1">
    <citation type="submission" date="2016-06" db="UniProtKB">
        <authorList>
            <consortium name="WormBaseParasite"/>
        </authorList>
    </citation>
    <scope>IDENTIFICATION</scope>
</reference>
<dbReference type="WBParaSite" id="SSLN_0000787601-mRNA-1">
    <property type="protein sequence ID" value="SSLN_0000787601-mRNA-1"/>
    <property type="gene ID" value="SSLN_0000787601"/>
</dbReference>
<evidence type="ECO:0000313" key="2">
    <source>
        <dbReference type="Proteomes" id="UP000275846"/>
    </source>
</evidence>
<dbReference type="EMBL" id="UYSU01034218">
    <property type="protein sequence ID" value="VDL93979.1"/>
    <property type="molecule type" value="Genomic_DNA"/>
</dbReference>
<organism evidence="3">
    <name type="scientific">Schistocephalus solidus</name>
    <name type="common">Tapeworm</name>
    <dbReference type="NCBI Taxonomy" id="70667"/>
    <lineage>
        <taxon>Eukaryota</taxon>
        <taxon>Metazoa</taxon>
        <taxon>Spiralia</taxon>
        <taxon>Lophotrochozoa</taxon>
        <taxon>Platyhelminthes</taxon>
        <taxon>Cestoda</taxon>
        <taxon>Eucestoda</taxon>
        <taxon>Diphyllobothriidea</taxon>
        <taxon>Diphyllobothriidae</taxon>
        <taxon>Schistocephalus</taxon>
    </lineage>
</organism>
<dbReference type="SUPFAM" id="SSF56219">
    <property type="entry name" value="DNase I-like"/>
    <property type="match status" value="1"/>
</dbReference>
<accession>A0A183STP6</accession>
<protein>
    <submittedName>
        <fullName evidence="3">Flavodoxin-like domain-containing protein</fullName>
    </submittedName>
</protein>
<dbReference type="Gene3D" id="3.60.10.10">
    <property type="entry name" value="Endonuclease/exonuclease/phosphatase"/>
    <property type="match status" value="1"/>
</dbReference>
<gene>
    <name evidence="1" type="ORF">SSLN_LOCUS7594</name>
</gene>
<dbReference type="AlphaFoldDB" id="A0A183STP6"/>
<evidence type="ECO:0000313" key="1">
    <source>
        <dbReference type="EMBL" id="VDL93979.1"/>
    </source>
</evidence>
<reference evidence="1 2" key="2">
    <citation type="submission" date="2018-11" db="EMBL/GenBank/DDBJ databases">
        <authorList>
            <consortium name="Pathogen Informatics"/>
        </authorList>
    </citation>
    <scope>NUCLEOTIDE SEQUENCE [LARGE SCALE GENOMIC DNA]</scope>
    <source>
        <strain evidence="1 2">NST_G2</strain>
    </source>
</reference>
<dbReference type="STRING" id="70667.A0A183STP6"/>
<name>A0A183STP6_SCHSO</name>
<dbReference type="Proteomes" id="UP000275846">
    <property type="component" value="Unassembled WGS sequence"/>
</dbReference>
<keyword evidence="2" id="KW-1185">Reference proteome</keyword>
<evidence type="ECO:0000313" key="3">
    <source>
        <dbReference type="WBParaSite" id="SSLN_0000787601-mRNA-1"/>
    </source>
</evidence>
<dbReference type="OrthoDB" id="6286637at2759"/>
<dbReference type="InterPro" id="IPR036691">
    <property type="entry name" value="Endo/exonu/phosph_ase_sf"/>
</dbReference>